<keyword evidence="1" id="KW-1133">Transmembrane helix</keyword>
<protein>
    <submittedName>
        <fullName evidence="2">Uncharacterized protein</fullName>
    </submittedName>
</protein>
<feature type="transmembrane region" description="Helical" evidence="1">
    <location>
        <begin position="47"/>
        <end position="63"/>
    </location>
</feature>
<accession>A0ABU1WGD9</accession>
<feature type="transmembrane region" description="Helical" evidence="1">
    <location>
        <begin position="69"/>
        <end position="93"/>
    </location>
</feature>
<gene>
    <name evidence="2" type="ORF">J2X06_003629</name>
</gene>
<dbReference type="RefSeq" id="WP_310064790.1">
    <property type="nucleotide sequence ID" value="NZ_JAVDVY010000005.1"/>
</dbReference>
<dbReference type="Proteomes" id="UP001251524">
    <property type="component" value="Unassembled WGS sequence"/>
</dbReference>
<proteinExistence type="predicted"/>
<feature type="transmembrane region" description="Helical" evidence="1">
    <location>
        <begin position="20"/>
        <end position="40"/>
    </location>
</feature>
<keyword evidence="1" id="KW-0472">Membrane</keyword>
<evidence type="ECO:0000256" key="1">
    <source>
        <dbReference type="SAM" id="Phobius"/>
    </source>
</evidence>
<evidence type="ECO:0000313" key="3">
    <source>
        <dbReference type="Proteomes" id="UP001251524"/>
    </source>
</evidence>
<name>A0ABU1WGD9_9GAMM</name>
<keyword evidence="3" id="KW-1185">Reference proteome</keyword>
<sequence length="95" mass="10141">MAFFNELPVKPLAVALRLYWPPFALMALEPIAALLLGAVIDLPGIRAATAIPALLFSLWPAAFKDAPVTFWLLACVSWFIANLAVLAFFGGVVGA</sequence>
<evidence type="ECO:0000313" key="2">
    <source>
        <dbReference type="EMBL" id="MDR7136390.1"/>
    </source>
</evidence>
<reference evidence="2 3" key="1">
    <citation type="submission" date="2023-07" db="EMBL/GenBank/DDBJ databases">
        <title>Sorghum-associated microbial communities from plants grown in Nebraska, USA.</title>
        <authorList>
            <person name="Schachtman D."/>
        </authorList>
    </citation>
    <scope>NUCLEOTIDE SEQUENCE [LARGE SCALE GENOMIC DNA]</scope>
    <source>
        <strain evidence="2 3">BE198</strain>
    </source>
</reference>
<dbReference type="EMBL" id="JAVDVY010000005">
    <property type="protein sequence ID" value="MDR7136390.1"/>
    <property type="molecule type" value="Genomic_DNA"/>
</dbReference>
<organism evidence="2 3">
    <name type="scientific">Lysobacter niastensis</name>
    <dbReference type="NCBI Taxonomy" id="380629"/>
    <lineage>
        <taxon>Bacteria</taxon>
        <taxon>Pseudomonadati</taxon>
        <taxon>Pseudomonadota</taxon>
        <taxon>Gammaproteobacteria</taxon>
        <taxon>Lysobacterales</taxon>
        <taxon>Lysobacteraceae</taxon>
        <taxon>Lysobacter</taxon>
    </lineage>
</organism>
<comment type="caution">
    <text evidence="2">The sequence shown here is derived from an EMBL/GenBank/DDBJ whole genome shotgun (WGS) entry which is preliminary data.</text>
</comment>
<keyword evidence="1" id="KW-0812">Transmembrane</keyword>